<evidence type="ECO:0000259" key="2">
    <source>
        <dbReference type="Pfam" id="PF02470"/>
    </source>
</evidence>
<keyword evidence="1" id="KW-0812">Transmembrane</keyword>
<evidence type="ECO:0000256" key="1">
    <source>
        <dbReference type="SAM" id="Phobius"/>
    </source>
</evidence>
<keyword evidence="1" id="KW-1133">Transmembrane helix</keyword>
<keyword evidence="1" id="KW-0472">Membrane</keyword>
<dbReference type="KEGG" id="slh:YH65_06930"/>
<gene>
    <name evidence="3" type="ORF">YH65_06930</name>
</gene>
<sequence length="303" mass="34025">MYSRVNYTIVGIFVLLFGAGLVAFTFWLAKYGIKNEYNLYKLEMTESISGLSKDSTVRLRGVDVGRVSEIRINPDNIEQIEVFLKIRSDVPIKEDMKAHTEMLGITGLLAIEIEGGTNKSKLLKPKNGEIPIIQTEPSWLNKTSKGLGNMAENLSVLIEKAEKIMSDRNIETFGSILENTDQMTAKAVVTLDEFNTTMQVYKNAAVKLNDDIHSASSNFTRITENTVPALKSLQRAAKDFNRLTLLAEKSLNRGDYNIKETFEPMLVDIGILTEQLTDLTRELQQSPSNILFKSRKQRRGPGE</sequence>
<organism evidence="3 4">
    <name type="scientific">Sulfurovum lithotrophicum</name>
    <dbReference type="NCBI Taxonomy" id="206403"/>
    <lineage>
        <taxon>Bacteria</taxon>
        <taxon>Pseudomonadati</taxon>
        <taxon>Campylobacterota</taxon>
        <taxon>Epsilonproteobacteria</taxon>
        <taxon>Campylobacterales</taxon>
        <taxon>Sulfurovaceae</taxon>
        <taxon>Sulfurovum</taxon>
    </lineage>
</organism>
<evidence type="ECO:0000313" key="3">
    <source>
        <dbReference type="EMBL" id="AKF25156.1"/>
    </source>
</evidence>
<proteinExistence type="predicted"/>
<feature type="transmembrane region" description="Helical" evidence="1">
    <location>
        <begin position="6"/>
        <end position="29"/>
    </location>
</feature>
<dbReference type="OrthoDB" id="5372112at2"/>
<dbReference type="Proteomes" id="UP000034444">
    <property type="component" value="Chromosome"/>
</dbReference>
<dbReference type="PANTHER" id="PTHR36698:SF2">
    <property type="entry name" value="MCE_MLAD DOMAIN-CONTAINING PROTEIN"/>
    <property type="match status" value="1"/>
</dbReference>
<dbReference type="RefSeq" id="WP_046551237.1">
    <property type="nucleotide sequence ID" value="NZ_CP011308.1"/>
</dbReference>
<accession>A0A7U4M1I5</accession>
<dbReference type="EMBL" id="CP011308">
    <property type="protein sequence ID" value="AKF25156.1"/>
    <property type="molecule type" value="Genomic_DNA"/>
</dbReference>
<dbReference type="InterPro" id="IPR003399">
    <property type="entry name" value="Mce/MlaD"/>
</dbReference>
<feature type="domain" description="Mce/MlaD" evidence="2">
    <location>
        <begin position="46"/>
        <end position="116"/>
    </location>
</feature>
<dbReference type="PANTHER" id="PTHR36698">
    <property type="entry name" value="BLL5892 PROTEIN"/>
    <property type="match status" value="1"/>
</dbReference>
<protein>
    <submittedName>
        <fullName evidence="3">ABC transporter substrate-binding protein</fullName>
    </submittedName>
</protein>
<evidence type="ECO:0000313" key="4">
    <source>
        <dbReference type="Proteomes" id="UP000034444"/>
    </source>
</evidence>
<dbReference type="Pfam" id="PF02470">
    <property type="entry name" value="MlaD"/>
    <property type="match status" value="1"/>
</dbReference>
<keyword evidence="4" id="KW-1185">Reference proteome</keyword>
<reference evidence="4" key="2">
    <citation type="journal article" date="2017" name="Stand. Genomic Sci.">
        <title>Complete genome sequence of the sulfur-oxidizing chemolithoautotrophic Sulfurovum lithotrophicum 42BKTT.</title>
        <authorList>
            <person name="Jeon W."/>
            <person name="Priscilla L."/>
            <person name="Park G."/>
            <person name="Lee H."/>
            <person name="Lee N."/>
            <person name="Lee D."/>
            <person name="Kwon H."/>
            <person name="Ahn I."/>
            <person name="Lee C."/>
            <person name="Lee H."/>
            <person name="Ahn J."/>
        </authorList>
    </citation>
    <scope>NUCLEOTIDE SEQUENCE [LARGE SCALE GENOMIC DNA]</scope>
    <source>
        <strain evidence="4">ATCC BAA-797 / 42BKT</strain>
    </source>
</reference>
<name>A0A7U4M1I5_9BACT</name>
<dbReference type="AlphaFoldDB" id="A0A7U4M1I5"/>
<reference evidence="3 4" key="1">
    <citation type="submission" date="2015-04" db="EMBL/GenBank/DDBJ databases">
        <title>Complete genome sequence of Sulfurovum lithotrophicum ATCC BAA-797T.</title>
        <authorList>
            <person name="Ahn J."/>
            <person name="Park G."/>
            <person name="Jeon W."/>
            <person name="Jang Y."/>
            <person name="Jang M."/>
            <person name="Lee H."/>
            <person name="Lee H."/>
        </authorList>
    </citation>
    <scope>NUCLEOTIDE SEQUENCE [LARGE SCALE GENOMIC DNA]</scope>
    <source>
        <strain evidence="4">ATCC BAA-797 / 42BKT</strain>
    </source>
</reference>